<dbReference type="PANTHER" id="PTHR15921:SF12">
    <property type="entry name" value="POLYADENYLATION AND CLEAVAGE FACTOR HOMOLOG 4"/>
    <property type="match status" value="1"/>
</dbReference>
<protein>
    <recommendedName>
        <fullName evidence="2">CID domain-containing protein</fullName>
    </recommendedName>
</protein>
<sequence length="127" mass="14797">MSSNDMMGQKLPPPTLVDRFKALLRRRDDDPRFRASEEIVQIYELLLSELTCNLKPIITDLTIIAEQQREHAEGIADAICTRILEVCLRSRRFFCSCLPFPPFHHRSYGSIKAIISIFFSRFLFFLC</sequence>
<dbReference type="EMBL" id="BT149339">
    <property type="protein sequence ID" value="AFK49133.1"/>
    <property type="molecule type" value="mRNA"/>
</dbReference>
<dbReference type="InterPro" id="IPR045154">
    <property type="entry name" value="PCF11-like"/>
</dbReference>
<dbReference type="GO" id="GO:0006369">
    <property type="term" value="P:termination of RNA polymerase II transcription"/>
    <property type="evidence" value="ECO:0007669"/>
    <property type="project" value="InterPro"/>
</dbReference>
<evidence type="ECO:0000313" key="3">
    <source>
        <dbReference type="EMBL" id="AFK49133.1"/>
    </source>
</evidence>
<evidence type="ECO:0000256" key="1">
    <source>
        <dbReference type="ARBA" id="ARBA00022664"/>
    </source>
</evidence>
<dbReference type="PROSITE" id="PS51391">
    <property type="entry name" value="CID"/>
    <property type="match status" value="1"/>
</dbReference>
<dbReference type="AlphaFoldDB" id="I3T9E1"/>
<accession>I3T9E1</accession>
<dbReference type="Gene3D" id="1.25.40.90">
    <property type="match status" value="1"/>
</dbReference>
<dbReference type="SUPFAM" id="SSF48464">
    <property type="entry name" value="ENTH/VHS domain"/>
    <property type="match status" value="1"/>
</dbReference>
<dbReference type="GO" id="GO:0003729">
    <property type="term" value="F:mRNA binding"/>
    <property type="evidence" value="ECO:0007669"/>
    <property type="project" value="InterPro"/>
</dbReference>
<dbReference type="GO" id="GO:0031124">
    <property type="term" value="P:mRNA 3'-end processing"/>
    <property type="evidence" value="ECO:0007669"/>
    <property type="project" value="InterPro"/>
</dbReference>
<evidence type="ECO:0000259" key="2">
    <source>
        <dbReference type="PROSITE" id="PS51391"/>
    </source>
</evidence>
<feature type="domain" description="CID" evidence="2">
    <location>
        <begin position="35"/>
        <end position="127"/>
    </location>
</feature>
<dbReference type="InterPro" id="IPR006569">
    <property type="entry name" value="CID_dom"/>
</dbReference>
<dbReference type="GO" id="GO:0005737">
    <property type="term" value="C:cytoplasm"/>
    <property type="evidence" value="ECO:0007669"/>
    <property type="project" value="TreeGrafter"/>
</dbReference>
<dbReference type="GO" id="GO:0005849">
    <property type="term" value="C:mRNA cleavage factor complex"/>
    <property type="evidence" value="ECO:0007669"/>
    <property type="project" value="TreeGrafter"/>
</dbReference>
<reference evidence="3" key="1">
    <citation type="submission" date="2012-05" db="EMBL/GenBank/DDBJ databases">
        <authorList>
            <person name="Krishnakumar V."/>
            <person name="Cheung F."/>
            <person name="Xiao Y."/>
            <person name="Chan A."/>
            <person name="Moskal W.A."/>
            <person name="Town C.D."/>
        </authorList>
    </citation>
    <scope>NUCLEOTIDE SEQUENCE</scope>
</reference>
<dbReference type="InterPro" id="IPR008942">
    <property type="entry name" value="ENTH_VHS"/>
</dbReference>
<keyword evidence="1" id="KW-0507">mRNA processing</keyword>
<proteinExistence type="evidence at transcript level"/>
<name>I3T9E1_LOTJA</name>
<organism evidence="3">
    <name type="scientific">Lotus japonicus</name>
    <name type="common">Lotus corniculatus var. japonicus</name>
    <dbReference type="NCBI Taxonomy" id="34305"/>
    <lineage>
        <taxon>Eukaryota</taxon>
        <taxon>Viridiplantae</taxon>
        <taxon>Streptophyta</taxon>
        <taxon>Embryophyta</taxon>
        <taxon>Tracheophyta</taxon>
        <taxon>Spermatophyta</taxon>
        <taxon>Magnoliopsida</taxon>
        <taxon>eudicotyledons</taxon>
        <taxon>Gunneridae</taxon>
        <taxon>Pentapetalae</taxon>
        <taxon>rosids</taxon>
        <taxon>fabids</taxon>
        <taxon>Fabales</taxon>
        <taxon>Fabaceae</taxon>
        <taxon>Papilionoideae</taxon>
        <taxon>50 kb inversion clade</taxon>
        <taxon>NPAAA clade</taxon>
        <taxon>Hologalegina</taxon>
        <taxon>robinioid clade</taxon>
        <taxon>Loteae</taxon>
        <taxon>Lotus</taxon>
    </lineage>
</organism>
<dbReference type="PANTHER" id="PTHR15921">
    <property type="entry name" value="PRE-MRNA CLEAVAGE COMPLEX II"/>
    <property type="match status" value="1"/>
</dbReference>
<dbReference type="GO" id="GO:0000993">
    <property type="term" value="F:RNA polymerase II complex binding"/>
    <property type="evidence" value="ECO:0007669"/>
    <property type="project" value="InterPro"/>
</dbReference>